<dbReference type="RefSeq" id="WP_132748771.1">
    <property type="nucleotide sequence ID" value="NZ_SLXK01000094.1"/>
</dbReference>
<sequence>MVCSIRQENQEGAAIHFSRQTVANLHPSIYFSFNDEGYEWLTFAESHKHDIKKAFAEDYAVESPQSLFKEWFSINGGKKFGFNRLGYFIGDLFFQNQIAELGEIKAIIAWGKRGFEEQAKKWLSEDINR</sequence>
<evidence type="ECO:0000313" key="2">
    <source>
        <dbReference type="Proteomes" id="UP000295416"/>
    </source>
</evidence>
<dbReference type="OrthoDB" id="2433944at2"/>
<dbReference type="EMBL" id="SLXK01000094">
    <property type="protein sequence ID" value="TCP16133.1"/>
    <property type="molecule type" value="Genomic_DNA"/>
</dbReference>
<gene>
    <name evidence="1" type="ORF">EV207_1941</name>
</gene>
<keyword evidence="2" id="KW-1185">Reference proteome</keyword>
<evidence type="ECO:0000313" key="1">
    <source>
        <dbReference type="EMBL" id="TCP16133.1"/>
    </source>
</evidence>
<proteinExistence type="predicted"/>
<name>A0A4R2N5L5_9BACL</name>
<dbReference type="AlphaFoldDB" id="A0A4R2N5L5"/>
<dbReference type="Proteomes" id="UP000295416">
    <property type="component" value="Unassembled WGS sequence"/>
</dbReference>
<comment type="caution">
    <text evidence="1">The sequence shown here is derived from an EMBL/GenBank/DDBJ whole genome shotgun (WGS) entry which is preliminary data.</text>
</comment>
<organism evidence="1 2">
    <name type="scientific">Scopulibacillus darangshiensis</name>
    <dbReference type="NCBI Taxonomy" id="442528"/>
    <lineage>
        <taxon>Bacteria</taxon>
        <taxon>Bacillati</taxon>
        <taxon>Bacillota</taxon>
        <taxon>Bacilli</taxon>
        <taxon>Bacillales</taxon>
        <taxon>Sporolactobacillaceae</taxon>
        <taxon>Scopulibacillus</taxon>
    </lineage>
</organism>
<accession>A0A4R2N5L5</accession>
<reference evidence="1 2" key="1">
    <citation type="submission" date="2019-03" db="EMBL/GenBank/DDBJ databases">
        <title>Genomic Encyclopedia of Type Strains, Phase IV (KMG-IV): sequencing the most valuable type-strain genomes for metagenomic binning, comparative biology and taxonomic classification.</title>
        <authorList>
            <person name="Goeker M."/>
        </authorList>
    </citation>
    <scope>NUCLEOTIDE SEQUENCE [LARGE SCALE GENOMIC DNA]</scope>
    <source>
        <strain evidence="1 2">DSM 19377</strain>
    </source>
</reference>
<protein>
    <submittedName>
        <fullName evidence="1">Uncharacterized protein</fullName>
    </submittedName>
</protein>